<evidence type="ECO:0000259" key="2">
    <source>
        <dbReference type="PROSITE" id="PS50021"/>
    </source>
</evidence>
<dbReference type="PANTHER" id="PTHR12509:SF9">
    <property type="entry name" value="SPERM FLAGELLAR PROTEIN 1 ISOFORM X1"/>
    <property type="match status" value="1"/>
</dbReference>
<keyword evidence="4" id="KW-1185">Reference proteome</keyword>
<dbReference type="SUPFAM" id="SSF47576">
    <property type="entry name" value="Calponin-homology domain, CH-domain"/>
    <property type="match status" value="1"/>
</dbReference>
<evidence type="ECO:0000313" key="4">
    <source>
        <dbReference type="Proteomes" id="UP000261560"/>
    </source>
</evidence>
<dbReference type="InterPro" id="IPR052111">
    <property type="entry name" value="Spermatogenesis_Ciliary_MAP"/>
</dbReference>
<dbReference type="PANTHER" id="PTHR12509">
    <property type="entry name" value="SPERMATOGENESIS-ASSOCIATED 4-RELATED"/>
    <property type="match status" value="1"/>
</dbReference>
<dbReference type="GeneTree" id="ENSGT00910000144159"/>
<organism evidence="3 4">
    <name type="scientific">Oryzias melastigma</name>
    <name type="common">Marine medaka</name>
    <dbReference type="NCBI Taxonomy" id="30732"/>
    <lineage>
        <taxon>Eukaryota</taxon>
        <taxon>Metazoa</taxon>
        <taxon>Chordata</taxon>
        <taxon>Craniata</taxon>
        <taxon>Vertebrata</taxon>
        <taxon>Euteleostomi</taxon>
        <taxon>Actinopterygii</taxon>
        <taxon>Neopterygii</taxon>
        <taxon>Teleostei</taxon>
        <taxon>Neoteleostei</taxon>
        <taxon>Acanthomorphata</taxon>
        <taxon>Ovalentaria</taxon>
        <taxon>Atherinomorphae</taxon>
        <taxon>Beloniformes</taxon>
        <taxon>Adrianichthyidae</taxon>
        <taxon>Oryziinae</taxon>
        <taxon>Oryzias</taxon>
    </lineage>
</organism>
<proteinExistence type="predicted"/>
<reference evidence="3" key="2">
    <citation type="submission" date="2025-09" db="UniProtKB">
        <authorList>
            <consortium name="Ensembl"/>
        </authorList>
    </citation>
    <scope>IDENTIFICATION</scope>
</reference>
<dbReference type="InterPro" id="IPR010441">
    <property type="entry name" value="CH_2"/>
</dbReference>
<dbReference type="Proteomes" id="UP000261560">
    <property type="component" value="Unplaced"/>
</dbReference>
<feature type="coiled-coil region" evidence="1">
    <location>
        <begin position="181"/>
        <end position="236"/>
    </location>
</feature>
<dbReference type="Gene3D" id="1.10.418.10">
    <property type="entry name" value="Calponin-like domain"/>
    <property type="match status" value="1"/>
</dbReference>
<name>A0A3B3B8G9_ORYME</name>
<dbReference type="GO" id="GO:0005930">
    <property type="term" value="C:axoneme"/>
    <property type="evidence" value="ECO:0007669"/>
    <property type="project" value="TreeGrafter"/>
</dbReference>
<dbReference type="GeneID" id="112162027"/>
<dbReference type="GO" id="GO:0051493">
    <property type="term" value="P:regulation of cytoskeleton organization"/>
    <property type="evidence" value="ECO:0007669"/>
    <property type="project" value="TreeGrafter"/>
</dbReference>
<feature type="domain" description="Calponin-homology (CH)" evidence="2">
    <location>
        <begin position="7"/>
        <end position="112"/>
    </location>
</feature>
<evidence type="ECO:0000256" key="1">
    <source>
        <dbReference type="SAM" id="Coils"/>
    </source>
</evidence>
<dbReference type="STRING" id="30732.ENSOMEP00000001328"/>
<reference evidence="3" key="1">
    <citation type="submission" date="2025-08" db="UniProtKB">
        <authorList>
            <consortium name="Ensembl"/>
        </authorList>
    </citation>
    <scope>IDENTIFICATION</scope>
</reference>
<dbReference type="Pfam" id="PF06294">
    <property type="entry name" value="CH_2"/>
    <property type="match status" value="1"/>
</dbReference>
<dbReference type="GO" id="GO:0008017">
    <property type="term" value="F:microtubule binding"/>
    <property type="evidence" value="ECO:0007669"/>
    <property type="project" value="TreeGrafter"/>
</dbReference>
<dbReference type="InterPro" id="IPR001715">
    <property type="entry name" value="CH_dom"/>
</dbReference>
<evidence type="ECO:0000313" key="3">
    <source>
        <dbReference type="Ensembl" id="ENSOMEP00000001328.1"/>
    </source>
</evidence>
<dbReference type="Ensembl" id="ENSOMET00000014361.1">
    <property type="protein sequence ID" value="ENSOMEP00000001328.1"/>
    <property type="gene ID" value="ENSOMEG00000002220.1"/>
</dbReference>
<dbReference type="PROSITE" id="PS50021">
    <property type="entry name" value="CH"/>
    <property type="match status" value="1"/>
</dbReference>
<protein>
    <submittedName>
        <fullName evidence="3">Sperm flagellar 1</fullName>
    </submittedName>
</protein>
<sequence>MERELNDEEQQDLFAWIDKIPLSRPKRNISRDFSDGVMAAEVVKHFFPKLVDLHNYIPANSTQQKLSNWNLLNRKVFSKLDFHVPEETLNKIILSSSGAVVSALSALREKIDNKLENPKNNIPNLDYYDTRNLQNACAEIHQAPTQLTELRKDERNVEKNMKLQHAVKFYPDMDPNLRLLLQEKEQAVMSLQETVEILQIKVNKLEHLVHLKDMRIEDLTRHLETYKAKARSLKEKPKELRQGELLGNCRNTQEIKIFTHRGGTTPSTQALW</sequence>
<keyword evidence="1" id="KW-0175">Coiled coil</keyword>
<dbReference type="OMA" id="MEYYDTR"/>
<dbReference type="InterPro" id="IPR036872">
    <property type="entry name" value="CH_dom_sf"/>
</dbReference>
<dbReference type="FunFam" id="1.10.418.10:FF:000059">
    <property type="entry name" value="RIKEN cDNA 6430531B16 gene"/>
    <property type="match status" value="1"/>
</dbReference>
<dbReference type="PaxDb" id="30732-ENSOMEP00000001328"/>
<dbReference type="AlphaFoldDB" id="A0A3B3B8G9"/>
<accession>A0A3B3B8G9</accession>
<dbReference type="RefSeq" id="XP_024153421.1">
    <property type="nucleotide sequence ID" value="XM_024297653.2"/>
</dbReference>